<feature type="transmembrane region" description="Helical" evidence="1">
    <location>
        <begin position="120"/>
        <end position="141"/>
    </location>
</feature>
<dbReference type="Pfam" id="PF20151">
    <property type="entry name" value="DUF6533"/>
    <property type="match status" value="1"/>
</dbReference>
<feature type="transmembrane region" description="Helical" evidence="1">
    <location>
        <begin position="17"/>
        <end position="38"/>
    </location>
</feature>
<dbReference type="InParanoid" id="A0A0H2RA05"/>
<gene>
    <name evidence="3" type="ORF">SCHPADRAFT_601166</name>
</gene>
<feature type="transmembrane region" description="Helical" evidence="1">
    <location>
        <begin position="211"/>
        <end position="231"/>
    </location>
</feature>
<dbReference type="Proteomes" id="UP000053477">
    <property type="component" value="Unassembled WGS sequence"/>
</dbReference>
<keyword evidence="1" id="KW-0812">Transmembrane</keyword>
<feature type="transmembrane region" description="Helical" evidence="1">
    <location>
        <begin position="50"/>
        <end position="69"/>
    </location>
</feature>
<accession>A0A0H2RA05</accession>
<keyword evidence="1" id="KW-1133">Transmembrane helix</keyword>
<feature type="transmembrane region" description="Helical" evidence="1">
    <location>
        <begin position="186"/>
        <end position="204"/>
    </location>
</feature>
<evidence type="ECO:0000313" key="3">
    <source>
        <dbReference type="EMBL" id="KLO08674.1"/>
    </source>
</evidence>
<evidence type="ECO:0000256" key="1">
    <source>
        <dbReference type="SAM" id="Phobius"/>
    </source>
</evidence>
<dbReference type="OrthoDB" id="2745134at2759"/>
<sequence length="263" mass="29530">MGASLDGVFLSVNSSKYYQLASIVMLFYDFILTLDVEIEEIWGATLRPAVVLFLINRYLPLAAYSWIVAAYHQNSWSESHATNRCRTFLHFPTVAVVLSECVMSAIVIYRIRALYSGMNLIMCGISFLALVQCLSGAVASANVTLFEPEVVQGCFVVVKQNKQMWFAMCGVGPQTPLLDLFFRDGSVYFAVMSIAKIVNFVVFWTTSRNFILVNWTFNHTITVVMISRIFLNLRSFNNEYASPHNYPPSIASIAFATESTLPT</sequence>
<feature type="transmembrane region" description="Helical" evidence="1">
    <location>
        <begin position="89"/>
        <end position="108"/>
    </location>
</feature>
<evidence type="ECO:0000259" key="2">
    <source>
        <dbReference type="Pfam" id="PF20151"/>
    </source>
</evidence>
<keyword evidence="4" id="KW-1185">Reference proteome</keyword>
<feature type="domain" description="DUF6533" evidence="2">
    <location>
        <begin position="17"/>
        <end position="62"/>
    </location>
</feature>
<organism evidence="3 4">
    <name type="scientific">Schizopora paradoxa</name>
    <dbReference type="NCBI Taxonomy" id="27342"/>
    <lineage>
        <taxon>Eukaryota</taxon>
        <taxon>Fungi</taxon>
        <taxon>Dikarya</taxon>
        <taxon>Basidiomycota</taxon>
        <taxon>Agaricomycotina</taxon>
        <taxon>Agaricomycetes</taxon>
        <taxon>Hymenochaetales</taxon>
        <taxon>Schizoporaceae</taxon>
        <taxon>Schizopora</taxon>
    </lineage>
</organism>
<proteinExistence type="predicted"/>
<evidence type="ECO:0000313" key="4">
    <source>
        <dbReference type="Proteomes" id="UP000053477"/>
    </source>
</evidence>
<keyword evidence="1" id="KW-0472">Membrane</keyword>
<reference evidence="3 4" key="1">
    <citation type="submission" date="2015-04" db="EMBL/GenBank/DDBJ databases">
        <title>Complete genome sequence of Schizopora paradoxa KUC8140, a cosmopolitan wood degrader in East Asia.</title>
        <authorList>
            <consortium name="DOE Joint Genome Institute"/>
            <person name="Min B."/>
            <person name="Park H."/>
            <person name="Jang Y."/>
            <person name="Kim J.-J."/>
            <person name="Kim K.H."/>
            <person name="Pangilinan J."/>
            <person name="Lipzen A."/>
            <person name="Riley R."/>
            <person name="Grigoriev I.V."/>
            <person name="Spatafora J.W."/>
            <person name="Choi I.-G."/>
        </authorList>
    </citation>
    <scope>NUCLEOTIDE SEQUENCE [LARGE SCALE GENOMIC DNA]</scope>
    <source>
        <strain evidence="3 4">KUC8140</strain>
    </source>
</reference>
<protein>
    <recommendedName>
        <fullName evidence="2">DUF6533 domain-containing protein</fullName>
    </recommendedName>
</protein>
<dbReference type="InterPro" id="IPR045340">
    <property type="entry name" value="DUF6533"/>
</dbReference>
<name>A0A0H2RA05_9AGAM</name>
<dbReference type="AlphaFoldDB" id="A0A0H2RA05"/>
<dbReference type="EMBL" id="KQ086082">
    <property type="protein sequence ID" value="KLO08674.1"/>
    <property type="molecule type" value="Genomic_DNA"/>
</dbReference>